<dbReference type="AlphaFoldDB" id="A0A9W8CY51"/>
<evidence type="ECO:0000313" key="2">
    <source>
        <dbReference type="EMBL" id="KAJ1728619.1"/>
    </source>
</evidence>
<name>A0A9W8CY51_9FUNG</name>
<dbReference type="OrthoDB" id="418595at2759"/>
<gene>
    <name evidence="2" type="ORF">LPJ61_003944</name>
</gene>
<reference evidence="2" key="1">
    <citation type="submission" date="2022-07" db="EMBL/GenBank/DDBJ databases">
        <title>Phylogenomic reconstructions and comparative analyses of Kickxellomycotina fungi.</title>
        <authorList>
            <person name="Reynolds N.K."/>
            <person name="Stajich J.E."/>
            <person name="Barry K."/>
            <person name="Grigoriev I.V."/>
            <person name="Crous P."/>
            <person name="Smith M.E."/>
        </authorList>
    </citation>
    <scope>NUCLEOTIDE SEQUENCE</scope>
    <source>
        <strain evidence="2">BCRC 34381</strain>
    </source>
</reference>
<feature type="compositionally biased region" description="Low complexity" evidence="1">
    <location>
        <begin position="181"/>
        <end position="192"/>
    </location>
</feature>
<dbReference type="Proteomes" id="UP001143981">
    <property type="component" value="Unassembled WGS sequence"/>
</dbReference>
<evidence type="ECO:0000256" key="1">
    <source>
        <dbReference type="SAM" id="MobiDB-lite"/>
    </source>
</evidence>
<protein>
    <submittedName>
        <fullName evidence="2">Uncharacterized protein</fullName>
    </submittedName>
</protein>
<organism evidence="2 3">
    <name type="scientific">Coemansia biformis</name>
    <dbReference type="NCBI Taxonomy" id="1286918"/>
    <lineage>
        <taxon>Eukaryota</taxon>
        <taxon>Fungi</taxon>
        <taxon>Fungi incertae sedis</taxon>
        <taxon>Zoopagomycota</taxon>
        <taxon>Kickxellomycotina</taxon>
        <taxon>Kickxellomycetes</taxon>
        <taxon>Kickxellales</taxon>
        <taxon>Kickxellaceae</taxon>
        <taxon>Coemansia</taxon>
    </lineage>
</organism>
<proteinExistence type="predicted"/>
<comment type="caution">
    <text evidence="2">The sequence shown here is derived from an EMBL/GenBank/DDBJ whole genome shotgun (WGS) entry which is preliminary data.</text>
</comment>
<keyword evidence="3" id="KW-1185">Reference proteome</keyword>
<dbReference type="EMBL" id="JANBOI010000775">
    <property type="protein sequence ID" value="KAJ1728619.1"/>
    <property type="molecule type" value="Genomic_DNA"/>
</dbReference>
<sequence>MAVSASNSPYFEGSGPFEGLGEQPARGLSFPLQRSASLVNGVGTASSRRGRDVASGDAADAGGDGDGGDDTSGANDDGGTLNERRGPPLQPQHNFPPLAVDDINGNTMVVPSNLLNNSGQPIYSSTAHDTMCRIHYPHGKASLHDLSRRAKQLLEWLGKTQVEYEHERQTWDPETQDVPAVASPAAMSPVNATDSQRGARVRRLSDAPTSPIGPNDWPDDADDGAGDGAGDSVESGAAGDGSGSAQPKPPRPTLSIMEDLMWRLIQFQEAYSN</sequence>
<feature type="region of interest" description="Disordered" evidence="1">
    <location>
        <begin position="181"/>
        <end position="254"/>
    </location>
</feature>
<feature type="region of interest" description="Disordered" evidence="1">
    <location>
        <begin position="1"/>
        <end position="28"/>
    </location>
</feature>
<accession>A0A9W8CY51</accession>
<evidence type="ECO:0000313" key="3">
    <source>
        <dbReference type="Proteomes" id="UP001143981"/>
    </source>
</evidence>
<feature type="region of interest" description="Disordered" evidence="1">
    <location>
        <begin position="40"/>
        <end position="102"/>
    </location>
</feature>